<comment type="caution">
    <text evidence="13">The sequence shown here is derived from an EMBL/GenBank/DDBJ whole genome shotgun (WGS) entry which is preliminary data.</text>
</comment>
<keyword evidence="14" id="KW-1185">Reference proteome</keyword>
<feature type="repeat" description="ANK" evidence="9">
    <location>
        <begin position="106"/>
        <end position="138"/>
    </location>
</feature>
<dbReference type="GO" id="GO:0005856">
    <property type="term" value="C:cytoskeleton"/>
    <property type="evidence" value="ECO:0007669"/>
    <property type="project" value="UniProtKB-SubCell"/>
</dbReference>
<dbReference type="SMART" id="SM00248">
    <property type="entry name" value="ANK"/>
    <property type="match status" value="14"/>
</dbReference>
<gene>
    <name evidence="13" type="ORF">Zmor_001388</name>
</gene>
<dbReference type="PROSITE" id="PS50017">
    <property type="entry name" value="DEATH_DOMAIN"/>
    <property type="match status" value="1"/>
</dbReference>
<dbReference type="Gene3D" id="1.10.533.10">
    <property type="entry name" value="Death Domain, Fas"/>
    <property type="match status" value="1"/>
</dbReference>
<dbReference type="SMART" id="SM00218">
    <property type="entry name" value="ZU5"/>
    <property type="match status" value="1"/>
</dbReference>
<evidence type="ECO:0000256" key="7">
    <source>
        <dbReference type="ARBA" id="ARBA00023136"/>
    </source>
</evidence>
<evidence type="ECO:0000256" key="9">
    <source>
        <dbReference type="PROSITE-ProRule" id="PRU00023"/>
    </source>
</evidence>
<dbReference type="PROSITE" id="PS50297">
    <property type="entry name" value="ANK_REP_REGION"/>
    <property type="match status" value="14"/>
</dbReference>
<dbReference type="Proteomes" id="UP001168821">
    <property type="component" value="Unassembled WGS sequence"/>
</dbReference>
<keyword evidence="4" id="KW-0597">Phosphoprotein</keyword>
<feature type="chain" id="PRO_5041416037" description="Ankyrin-2" evidence="10">
    <location>
        <begin position="19"/>
        <end position="1505"/>
    </location>
</feature>
<dbReference type="InterPro" id="IPR002110">
    <property type="entry name" value="Ankyrin_rpt"/>
</dbReference>
<dbReference type="InterPro" id="IPR036770">
    <property type="entry name" value="Ankyrin_rpt-contain_sf"/>
</dbReference>
<feature type="repeat" description="ANK" evidence="9">
    <location>
        <begin position="370"/>
        <end position="402"/>
    </location>
</feature>
<dbReference type="PROSITE" id="PS50088">
    <property type="entry name" value="ANK_REPEAT"/>
    <property type="match status" value="14"/>
</dbReference>
<feature type="repeat" description="ANK" evidence="9">
    <location>
        <begin position="337"/>
        <end position="369"/>
    </location>
</feature>
<feature type="repeat" description="ANK" evidence="9">
    <location>
        <begin position="238"/>
        <end position="270"/>
    </location>
</feature>
<dbReference type="Pfam" id="PF12796">
    <property type="entry name" value="Ank_2"/>
    <property type="match status" value="3"/>
</dbReference>
<keyword evidence="7" id="KW-0472">Membrane</keyword>
<evidence type="ECO:0000256" key="3">
    <source>
        <dbReference type="ARBA" id="ARBA00022490"/>
    </source>
</evidence>
<dbReference type="Gene3D" id="2.60.220.30">
    <property type="match status" value="2"/>
</dbReference>
<sequence length="1505" mass="167030">MIVHILAAPLLAFKSATAAASSIAKRILLHRAPVDEVTVDYLTALHVAAHCGHVRVAKLLLDRQADANARALNGFTPLHIACKKNRIKVVELLIKHRANIGATTESGLTPLHVASFMGCMNIVIYLLQHEADPDVPTVRGETPLHLAARANQTDIIRILLRNGAQVDARAREQQTPLHIASRLGNVDIVMLLLQHGAQVDNTTKDMYTALHIAAKEGQDEVAAALIDNGASLNATTKKGFTPLHLAAKYGHLKVAKLLLQKEAPVDAQGKNGVTPLHVASHYDHQNVALLLLEKGASPYATAKNGHTPLHIAAKKNQMDIANTLLEYGAKPNAESKAGFTPLHLSAQEGHCDMTDLLIEHQADTNHRARNGLSPLHLCAQEDKVSVAEILVKNGGEVDAATKNGYTPLHIACHYGQINMVRFLLANGANVKATTSLGYTPLHQAAQQGHTNIVNTLLENSAVPNAVTNNGQTPLHIAEKLGYITVIDTLKVVTQPSSPTSASPISNDEKYRVVAPEAMHETFMSDSEEEGGEDTVLGDQTYRYLTADEMKSLGDDSLPIDVTRDERIDSNKIIANAENMLPPRHIEDNISPEHVQQNYVEYIKKYTPDNVDIDKHPISIGKLHWKNFLVSFLVDARGGAMRGCRHSGVRVIVPPRCASSPTRITCRYVRPQRTPHPPPLMEGEALASRVLELGPVGAKFLGPVIIEVPHFAALRGKEREIVILRSDNGESWKEHTVEATEEVLNEVLHDSFEAEDLNQLEDISSGRITRIVTQDFPQYFAVVSRIRQEVHAIGPEGGMVSSTVVPQVQAVFPQGALTKKIKVGLQAQPIDPELTAKLLGHGVAVSPVVTVEPRRRKFHKAITLSMPAPRAHSQGMINQYSGNAPTLRLLCSITGGTTRAQWEDVTGSTPLTFVNDCVSFTTTVSARFWLMDCRNVGDATKMATELYREAIHVPFMAKFVVFAKRVDPLEARLRVFCMTDDKEDKTLEHQEHFTEVAKSRDVEVLEGKPQYIEFAGNLVPITKSGEQLQFSFRAFRENRLPFSVRVKDQHAEAVSRCLFMREPKLPKGEPPQQPICILNIVLPDDIVVDTISLTDSDSVKKIENFDYYRPDPRLADMSNLLGDDWVPLAAQLGLTTSEINVIKSEYPDSVAKQAQSMLRMWLSQSGNKAQTNTLESALRRIGREDIIPQCLNVDYPPHGIKEIGKQRLIKKLEENLYEKDIMKDSDSVESLKKAEEEKKKENFDKYSAEEKIVEETSEDEEEEDEDFNKTVTERRHQIEERLSVDRTVPASSQRVEIVQEISSIKRQSLVENKIAEVELKAGEVVDGQKTTITSNEVTISPVIEKVMVDGDRRDSELLEGVTHRLEQKMVKKIISTEARAEFGAPGRGCSPTHDVDSIYRKHCRTQTHGWVPATDRSRQRHVIPTAPLSSILGLHPTWRQLDKEPRTPLPLRVIALFTSIPYKCLISMTLILNYNRTSVKVSKKSNKQHLNSQFTLVKLKQQIILN</sequence>
<dbReference type="Pfam" id="PF17809">
    <property type="entry name" value="UPA_2"/>
    <property type="match status" value="1"/>
</dbReference>
<dbReference type="PROSITE" id="PS51145">
    <property type="entry name" value="ZU5"/>
    <property type="match status" value="2"/>
</dbReference>
<feature type="repeat" description="ANK" evidence="9">
    <location>
        <begin position="205"/>
        <end position="237"/>
    </location>
</feature>
<dbReference type="InterPro" id="IPR040745">
    <property type="entry name" value="Ankyrin_UPA"/>
</dbReference>
<dbReference type="GO" id="GO:0007165">
    <property type="term" value="P:signal transduction"/>
    <property type="evidence" value="ECO:0007669"/>
    <property type="project" value="InterPro"/>
</dbReference>
<evidence type="ECO:0000256" key="4">
    <source>
        <dbReference type="ARBA" id="ARBA00022553"/>
    </source>
</evidence>
<keyword evidence="10" id="KW-0732">Signal</keyword>
<dbReference type="FunFam" id="2.60.220.30:FF:000001">
    <property type="entry name" value="Ankyrin-3 isoform 2"/>
    <property type="match status" value="1"/>
</dbReference>
<name>A0AA38J8X0_9CUCU</name>
<dbReference type="Pfam" id="PF13857">
    <property type="entry name" value="Ank_5"/>
    <property type="match status" value="2"/>
</dbReference>
<dbReference type="InterPro" id="IPR011029">
    <property type="entry name" value="DEATH-like_dom_sf"/>
</dbReference>
<dbReference type="SUPFAM" id="SSF47986">
    <property type="entry name" value="DEATH domain"/>
    <property type="match status" value="1"/>
</dbReference>
<keyword evidence="6 9" id="KW-0040">ANK repeat</keyword>
<evidence type="ECO:0000256" key="8">
    <source>
        <dbReference type="ARBA" id="ARBA00023212"/>
    </source>
</evidence>
<proteinExistence type="predicted"/>
<dbReference type="Pfam" id="PF13637">
    <property type="entry name" value="Ank_4"/>
    <property type="match status" value="1"/>
</dbReference>
<feature type="signal peptide" evidence="10">
    <location>
        <begin position="1"/>
        <end position="18"/>
    </location>
</feature>
<keyword evidence="5" id="KW-0677">Repeat</keyword>
<dbReference type="EMBL" id="JALNTZ010000001">
    <property type="protein sequence ID" value="KAJ3665924.1"/>
    <property type="molecule type" value="Genomic_DNA"/>
</dbReference>
<dbReference type="Pfam" id="PF00791">
    <property type="entry name" value="ZU5"/>
    <property type="match status" value="1"/>
</dbReference>
<feature type="repeat" description="ANK" evidence="9">
    <location>
        <begin position="403"/>
        <end position="435"/>
    </location>
</feature>
<dbReference type="InterPro" id="IPR000906">
    <property type="entry name" value="ZU5_dom"/>
</dbReference>
<evidence type="ECO:0000256" key="2">
    <source>
        <dbReference type="ARBA" id="ARBA00004370"/>
    </source>
</evidence>
<protein>
    <recommendedName>
        <fullName evidence="15">Ankyrin-2</fullName>
    </recommendedName>
</protein>
<keyword evidence="3" id="KW-0963">Cytoplasm</keyword>
<comment type="subcellular location">
    <subcellularLocation>
        <location evidence="1">Cytoplasm</location>
        <location evidence="1">Cytoskeleton</location>
    </subcellularLocation>
    <subcellularLocation>
        <location evidence="2">Membrane</location>
    </subcellularLocation>
</comment>
<keyword evidence="8" id="KW-0206">Cytoskeleton</keyword>
<dbReference type="Gene3D" id="1.25.40.20">
    <property type="entry name" value="Ankyrin repeat-containing domain"/>
    <property type="match status" value="2"/>
</dbReference>
<dbReference type="InterPro" id="IPR000488">
    <property type="entry name" value="Death_dom"/>
</dbReference>
<evidence type="ECO:0000256" key="10">
    <source>
        <dbReference type="SAM" id="SignalP"/>
    </source>
</evidence>
<dbReference type="PRINTS" id="PR01415">
    <property type="entry name" value="ANKYRIN"/>
</dbReference>
<dbReference type="SMART" id="SM00005">
    <property type="entry name" value="DEATH"/>
    <property type="match status" value="1"/>
</dbReference>
<evidence type="ECO:0008006" key="15">
    <source>
        <dbReference type="Google" id="ProtNLM"/>
    </source>
</evidence>
<organism evidence="13 14">
    <name type="scientific">Zophobas morio</name>
    <dbReference type="NCBI Taxonomy" id="2755281"/>
    <lineage>
        <taxon>Eukaryota</taxon>
        <taxon>Metazoa</taxon>
        <taxon>Ecdysozoa</taxon>
        <taxon>Arthropoda</taxon>
        <taxon>Hexapoda</taxon>
        <taxon>Insecta</taxon>
        <taxon>Pterygota</taxon>
        <taxon>Neoptera</taxon>
        <taxon>Endopterygota</taxon>
        <taxon>Coleoptera</taxon>
        <taxon>Polyphaga</taxon>
        <taxon>Cucujiformia</taxon>
        <taxon>Tenebrionidae</taxon>
        <taxon>Zophobas</taxon>
    </lineage>
</organism>
<evidence type="ECO:0000256" key="6">
    <source>
        <dbReference type="ARBA" id="ARBA00023043"/>
    </source>
</evidence>
<feature type="repeat" description="ANK" evidence="9">
    <location>
        <begin position="436"/>
        <end position="468"/>
    </location>
</feature>
<evidence type="ECO:0000259" key="12">
    <source>
        <dbReference type="PROSITE" id="PS51145"/>
    </source>
</evidence>
<dbReference type="InterPro" id="IPR051165">
    <property type="entry name" value="Multifunctional_ANK_Repeat"/>
</dbReference>
<dbReference type="SUPFAM" id="SSF48403">
    <property type="entry name" value="Ankyrin repeat"/>
    <property type="match status" value="2"/>
</dbReference>
<feature type="repeat" description="ANK" evidence="9">
    <location>
        <begin position="73"/>
        <end position="105"/>
    </location>
</feature>
<evidence type="ECO:0000313" key="14">
    <source>
        <dbReference type="Proteomes" id="UP001168821"/>
    </source>
</evidence>
<dbReference type="FunFam" id="2.60.40.2660:FF:000001">
    <property type="entry name" value="Ankyrin-3 isoform 2"/>
    <property type="match status" value="1"/>
</dbReference>
<dbReference type="GO" id="GO:0016020">
    <property type="term" value="C:membrane"/>
    <property type="evidence" value="ECO:0007669"/>
    <property type="project" value="UniProtKB-SubCell"/>
</dbReference>
<accession>A0AA38J8X0</accession>
<feature type="domain" description="ZU5" evidence="12">
    <location>
        <begin position="627"/>
        <end position="784"/>
    </location>
</feature>
<feature type="repeat" description="ANK" evidence="9">
    <location>
        <begin position="139"/>
        <end position="171"/>
    </location>
</feature>
<feature type="repeat" description="ANK" evidence="9">
    <location>
        <begin position="40"/>
        <end position="72"/>
    </location>
</feature>
<feature type="repeat" description="ANK" evidence="9">
    <location>
        <begin position="469"/>
        <end position="489"/>
    </location>
</feature>
<feature type="domain" description="ZU5" evidence="12">
    <location>
        <begin position="786"/>
        <end position="933"/>
    </location>
</feature>
<evidence type="ECO:0000313" key="13">
    <source>
        <dbReference type="EMBL" id="KAJ3665924.1"/>
    </source>
</evidence>
<dbReference type="Gene3D" id="2.60.40.2660">
    <property type="match status" value="1"/>
</dbReference>
<evidence type="ECO:0000256" key="1">
    <source>
        <dbReference type="ARBA" id="ARBA00004245"/>
    </source>
</evidence>
<evidence type="ECO:0000256" key="5">
    <source>
        <dbReference type="ARBA" id="ARBA00022737"/>
    </source>
</evidence>
<dbReference type="FunFam" id="1.25.40.20:FF:000003">
    <property type="entry name" value="Ankyrin, isoform B"/>
    <property type="match status" value="1"/>
</dbReference>
<feature type="repeat" description="ANK" evidence="9">
    <location>
        <begin position="304"/>
        <end position="336"/>
    </location>
</feature>
<feature type="domain" description="Death" evidence="11">
    <location>
        <begin position="1109"/>
        <end position="1186"/>
    </location>
</feature>
<evidence type="ECO:0000259" key="11">
    <source>
        <dbReference type="PROSITE" id="PS50017"/>
    </source>
</evidence>
<dbReference type="CDD" id="cd08317">
    <property type="entry name" value="Death_ank"/>
    <property type="match status" value="1"/>
</dbReference>
<dbReference type="PANTHER" id="PTHR24123">
    <property type="entry name" value="ANKYRIN REPEAT-CONTAINING"/>
    <property type="match status" value="1"/>
</dbReference>
<feature type="repeat" description="ANK" evidence="9">
    <location>
        <begin position="271"/>
        <end position="303"/>
    </location>
</feature>
<dbReference type="PANTHER" id="PTHR24123:SF141">
    <property type="entry name" value="ANKYRIN 2, ISOFORM U"/>
    <property type="match status" value="1"/>
</dbReference>
<feature type="repeat" description="ANK" evidence="9">
    <location>
        <begin position="172"/>
        <end position="204"/>
    </location>
</feature>
<reference evidence="13" key="1">
    <citation type="journal article" date="2023" name="G3 (Bethesda)">
        <title>Whole genome assemblies of Zophobas morio and Tenebrio molitor.</title>
        <authorList>
            <person name="Kaur S."/>
            <person name="Stinson S.A."/>
            <person name="diCenzo G.C."/>
        </authorList>
    </citation>
    <scope>NUCLEOTIDE SEQUENCE</scope>
    <source>
        <strain evidence="13">QUZm001</strain>
    </source>
</reference>
<dbReference type="Pfam" id="PF00531">
    <property type="entry name" value="Death"/>
    <property type="match status" value="1"/>
</dbReference>
<dbReference type="FunFam" id="2.60.220.30:FF:000009">
    <property type="entry name" value="Ankyrin 2, isoform G"/>
    <property type="match status" value="1"/>
</dbReference>